<evidence type="ECO:0008006" key="5">
    <source>
        <dbReference type="Google" id="ProtNLM"/>
    </source>
</evidence>
<name>A0A841CXY7_PLAVE</name>
<protein>
    <recommendedName>
        <fullName evidence="5">DUF4245 domain-containing protein</fullName>
    </recommendedName>
</protein>
<dbReference type="InterPro" id="IPR025339">
    <property type="entry name" value="DUF4245"/>
</dbReference>
<sequence length="195" mass="21229">MQRFTQGFYGYAFAMAVCLAGVLAFLFVTPYSTTPHIPRVDYTIDVANMRRAAPYQVWTPEPVPAGWIPNSSRMTDAKGVVTWRLGFATAEQKHAMLIQSDERPAAEFANRMANSDRATGTVQIAGETWEQRYREDKNQRSLVRLLPDATLVVTGTAGWDELTALATSLKQQPKPAGSPAPTATPVPAATPTATG</sequence>
<evidence type="ECO:0000256" key="1">
    <source>
        <dbReference type="SAM" id="MobiDB-lite"/>
    </source>
</evidence>
<reference evidence="3 4" key="1">
    <citation type="submission" date="2020-08" db="EMBL/GenBank/DDBJ databases">
        <title>Genomic Encyclopedia of Type Strains, Phase III (KMG-III): the genomes of soil and plant-associated and newly described type strains.</title>
        <authorList>
            <person name="Whitman W."/>
        </authorList>
    </citation>
    <scope>NUCLEOTIDE SEQUENCE [LARGE SCALE GENOMIC DNA]</scope>
    <source>
        <strain evidence="3 4">CECT 3303</strain>
    </source>
</reference>
<keyword evidence="2" id="KW-0472">Membrane</keyword>
<dbReference type="EMBL" id="JACHJJ010000005">
    <property type="protein sequence ID" value="MBB5962821.1"/>
    <property type="molecule type" value="Genomic_DNA"/>
</dbReference>
<accession>A0A841CXY7</accession>
<keyword evidence="2" id="KW-0812">Transmembrane</keyword>
<proteinExistence type="predicted"/>
<feature type="transmembrane region" description="Helical" evidence="2">
    <location>
        <begin position="7"/>
        <end position="28"/>
    </location>
</feature>
<evidence type="ECO:0000256" key="2">
    <source>
        <dbReference type="SAM" id="Phobius"/>
    </source>
</evidence>
<comment type="caution">
    <text evidence="3">The sequence shown here is derived from an EMBL/GenBank/DDBJ whole genome shotgun (WGS) entry which is preliminary data.</text>
</comment>
<keyword evidence="2" id="KW-1133">Transmembrane helix</keyword>
<dbReference type="Proteomes" id="UP000562352">
    <property type="component" value="Unassembled WGS sequence"/>
</dbReference>
<dbReference type="Pfam" id="PF14030">
    <property type="entry name" value="DUF4245"/>
    <property type="match status" value="1"/>
</dbReference>
<gene>
    <name evidence="3" type="ORF">FHS22_002089</name>
</gene>
<evidence type="ECO:0000313" key="3">
    <source>
        <dbReference type="EMBL" id="MBB5962821.1"/>
    </source>
</evidence>
<organism evidence="3 4">
    <name type="scientific">Planomonospora venezuelensis</name>
    <dbReference type="NCBI Taxonomy" id="1999"/>
    <lineage>
        <taxon>Bacteria</taxon>
        <taxon>Bacillati</taxon>
        <taxon>Actinomycetota</taxon>
        <taxon>Actinomycetes</taxon>
        <taxon>Streptosporangiales</taxon>
        <taxon>Streptosporangiaceae</taxon>
        <taxon>Planomonospora</taxon>
    </lineage>
</organism>
<dbReference type="AlphaFoldDB" id="A0A841CXY7"/>
<dbReference type="RefSeq" id="WP_184940508.1">
    <property type="nucleotide sequence ID" value="NZ_BAAAWZ010000001.1"/>
</dbReference>
<feature type="region of interest" description="Disordered" evidence="1">
    <location>
        <begin position="169"/>
        <end position="195"/>
    </location>
</feature>
<evidence type="ECO:0000313" key="4">
    <source>
        <dbReference type="Proteomes" id="UP000562352"/>
    </source>
</evidence>
<feature type="compositionally biased region" description="Low complexity" evidence="1">
    <location>
        <begin position="185"/>
        <end position="195"/>
    </location>
</feature>
<keyword evidence="4" id="KW-1185">Reference proteome</keyword>